<gene>
    <name evidence="1" type="ORF">SAMN06265364_10894</name>
</gene>
<dbReference type="RefSeq" id="WP_089365835.1">
    <property type="nucleotide sequence ID" value="NZ_CP023863.1"/>
</dbReference>
<dbReference type="Proteomes" id="UP000198427">
    <property type="component" value="Unassembled WGS sequence"/>
</dbReference>
<comment type="caution">
    <text evidence="1">The sequence shown here is derived from an EMBL/GenBank/DDBJ whole genome shotgun (WGS) entry which is preliminary data.</text>
</comment>
<organism evidence="1 2">
    <name type="scientific">Prevotella jejuni</name>
    <dbReference type="NCBI Taxonomy" id="1177574"/>
    <lineage>
        <taxon>Bacteria</taxon>
        <taxon>Pseudomonadati</taxon>
        <taxon>Bacteroidota</taxon>
        <taxon>Bacteroidia</taxon>
        <taxon>Bacteroidales</taxon>
        <taxon>Prevotellaceae</taxon>
        <taxon>Prevotella</taxon>
    </lineage>
</organism>
<keyword evidence="2" id="KW-1185">Reference proteome</keyword>
<dbReference type="AlphaFoldDB" id="A0A2K9HF89"/>
<dbReference type="KEGG" id="pje:CRM71_02485"/>
<accession>A0A2K9HF89</accession>
<evidence type="ECO:0000313" key="2">
    <source>
        <dbReference type="Proteomes" id="UP000198427"/>
    </source>
</evidence>
<dbReference type="GeneID" id="94028306"/>
<sequence length="161" mass="19031">MVIKYKYSGLLLLGALFISIAVFFYIWFFFGHKGVDAAHPFMLIIALSFILHTVSFWLFRLFVACQKLWEKDYLSIKGDHICFYDCLRCKYTEVTADEIEGINDYHYYFVPFIVQIIYTTKGRIFTLPGLTNEGQERVTEIIYDFLYQAEKEKDEKHTTIP</sequence>
<dbReference type="EMBL" id="FZNZ01000008">
    <property type="protein sequence ID" value="SNR75366.1"/>
    <property type="molecule type" value="Genomic_DNA"/>
</dbReference>
<evidence type="ECO:0000313" key="1">
    <source>
        <dbReference type="EMBL" id="SNR75366.1"/>
    </source>
</evidence>
<reference evidence="1 2" key="1">
    <citation type="submission" date="2017-06" db="EMBL/GenBank/DDBJ databases">
        <authorList>
            <person name="Varghese N."/>
            <person name="Submissions S."/>
        </authorList>
    </citation>
    <scope>NUCLEOTIDE SEQUENCE [LARGE SCALE GENOMIC DNA]</scope>
    <source>
        <strain evidence="1 2">DSM 26989</strain>
    </source>
</reference>
<protein>
    <submittedName>
        <fullName evidence="1">Uncharacterized protein</fullName>
    </submittedName>
</protein>
<dbReference type="OrthoDB" id="1070924at2"/>
<name>A0A2K9HF89_9BACT</name>
<proteinExistence type="predicted"/>